<evidence type="ECO:0000256" key="1">
    <source>
        <dbReference type="SAM" id="Coils"/>
    </source>
</evidence>
<protein>
    <submittedName>
        <fullName evidence="2">Uncharacterized protein</fullName>
    </submittedName>
</protein>
<comment type="caution">
    <text evidence="2">The sequence shown here is derived from an EMBL/GenBank/DDBJ whole genome shotgun (WGS) entry which is preliminary data.</text>
</comment>
<dbReference type="AlphaFoldDB" id="A0A2V4P4J8"/>
<reference evidence="2 3" key="1">
    <citation type="submission" date="2018-08" db="EMBL/GenBank/DDBJ databases">
        <title>Recombination of ecologically and evolutionarily significant loci maintains genetic cohesion in the Pseudomonas syringae species complex.</title>
        <authorList>
            <person name="Dillon M."/>
            <person name="Thakur S."/>
            <person name="Almeida R.N.D."/>
            <person name="Weir B.S."/>
            <person name="Guttman D.S."/>
        </authorList>
    </citation>
    <scope>NUCLEOTIDE SEQUENCE [LARGE SCALE GENOMIC DNA]</scope>
    <source>
        <strain evidence="2 3">88_10</strain>
    </source>
</reference>
<proteinExistence type="predicted"/>
<sequence>MLPPGKYIPLESAIASLKRDHPEVLKAIANAISSVDPHAKFNREIITGSKHGDSIPGFAITYGQLGGYLNTAVTRLASVLIETEVGVIESSHVAVNREWLLNQREHAARQPEVVREIELRSYASHGATVTPIIQPLEDQDPKAARAELRKLNIRIERSLVIRPDDEREAEIERLRIQLEASTAREKALAAKNDASDKAIKILTRENDQLRKERSNTQLPPAYIATRKPDAKPRKLSNVEMRNEKARACQAQVEERAISLWQHDDYAKHRTMDMVNVIRRLADSEPEWDLPKNDAALARWISSSAPEFAKRPGRPRKEK</sequence>
<evidence type="ECO:0000313" key="2">
    <source>
        <dbReference type="EMBL" id="RMM00310.1"/>
    </source>
</evidence>
<dbReference type="RefSeq" id="WP_005767131.1">
    <property type="nucleotide sequence ID" value="NZ_LGLH01000050.1"/>
</dbReference>
<gene>
    <name evidence="2" type="ORF">APX70_03967</name>
</gene>
<name>A0A2V4P4J8_PSEYM</name>
<dbReference type="GeneID" id="1187031"/>
<evidence type="ECO:0000313" key="3">
    <source>
        <dbReference type="Proteomes" id="UP000282378"/>
    </source>
</evidence>
<dbReference type="Proteomes" id="UP000282378">
    <property type="component" value="Unassembled WGS sequence"/>
</dbReference>
<dbReference type="EMBL" id="RBNL01000566">
    <property type="protein sequence ID" value="RMM00310.1"/>
    <property type="molecule type" value="Genomic_DNA"/>
</dbReference>
<feature type="coiled-coil region" evidence="1">
    <location>
        <begin position="171"/>
        <end position="212"/>
    </location>
</feature>
<keyword evidence="1" id="KW-0175">Coiled coil</keyword>
<organism evidence="2 3">
    <name type="scientific">Pseudomonas syringae pv. maculicola</name>
    <dbReference type="NCBI Taxonomy" id="59511"/>
    <lineage>
        <taxon>Bacteria</taxon>
        <taxon>Pseudomonadati</taxon>
        <taxon>Pseudomonadota</taxon>
        <taxon>Gammaproteobacteria</taxon>
        <taxon>Pseudomonadales</taxon>
        <taxon>Pseudomonadaceae</taxon>
        <taxon>Pseudomonas</taxon>
    </lineage>
</organism>
<accession>A0A2V4P4J8</accession>